<protein>
    <submittedName>
        <fullName evidence="1">Uncharacterized protein</fullName>
    </submittedName>
</protein>
<comment type="caution">
    <text evidence="1">The sequence shown here is derived from an EMBL/GenBank/DDBJ whole genome shotgun (WGS) entry which is preliminary data.</text>
</comment>
<evidence type="ECO:0000313" key="2">
    <source>
        <dbReference type="Proteomes" id="UP000319375"/>
    </source>
</evidence>
<dbReference type="OrthoDB" id="9957969at2"/>
<dbReference type="EMBL" id="VIGX01000013">
    <property type="protein sequence ID" value="TWS27513.1"/>
    <property type="molecule type" value="Genomic_DNA"/>
</dbReference>
<evidence type="ECO:0000313" key="1">
    <source>
        <dbReference type="EMBL" id="TWS27513.1"/>
    </source>
</evidence>
<proteinExistence type="predicted"/>
<name>A0A5C5RYD3_9ACTN</name>
<dbReference type="Proteomes" id="UP000319375">
    <property type="component" value="Unassembled WGS sequence"/>
</dbReference>
<gene>
    <name evidence="1" type="ORF">FK530_18525</name>
</gene>
<reference evidence="1 2" key="1">
    <citation type="submission" date="2019-06" db="EMBL/GenBank/DDBJ databases">
        <title>Tsukamurella conjunctivitidis sp. nov., Tsukamurella assacharolytica sp. nov. and Tsukamurella sputae sp. nov. isolated from patients with conjunctivitis, bacteraemia (lymphoma) and respiratory infection (sputum) in Hong Kong.</title>
        <authorList>
            <person name="Teng J.L.L."/>
            <person name="Lee H.H."/>
            <person name="Fong J.Y.H."/>
            <person name="Fok K.M.N."/>
            <person name="Lau S.K.P."/>
            <person name="Woo P.C.Y."/>
        </authorList>
    </citation>
    <scope>NUCLEOTIDE SEQUENCE [LARGE SCALE GENOMIC DNA]</scope>
    <source>
        <strain evidence="1 2">HKU72</strain>
    </source>
</reference>
<dbReference type="RefSeq" id="WP_146488456.1">
    <property type="nucleotide sequence ID" value="NZ_VIGX01000013.1"/>
</dbReference>
<keyword evidence="2" id="KW-1185">Reference proteome</keyword>
<sequence length="164" mass="18371">MAETEFYHRLVALLDAVDAEMAMVHEQVLNLMRKGAPEHRFDVSMRVSGRLEELMEAVDELHGYYELHPAALAARADRVVLVERSGPELVESTYSIEEWRTRGPAILTAALRLWDVAGGQVRLSGSYLRGRGTVYTQSGSYTARAWYAADAEGAIWPENEESTQ</sequence>
<dbReference type="AlphaFoldDB" id="A0A5C5RYD3"/>
<accession>A0A5C5RYD3</accession>
<organism evidence="1 2">
    <name type="scientific">Tsukamurella conjunctivitidis</name>
    <dbReference type="NCBI Taxonomy" id="2592068"/>
    <lineage>
        <taxon>Bacteria</taxon>
        <taxon>Bacillati</taxon>
        <taxon>Actinomycetota</taxon>
        <taxon>Actinomycetes</taxon>
        <taxon>Mycobacteriales</taxon>
        <taxon>Tsukamurellaceae</taxon>
        <taxon>Tsukamurella</taxon>
    </lineage>
</organism>